<accession>A0A6C0EPE4</accession>
<reference evidence="1" key="1">
    <citation type="journal article" date="2020" name="Nature">
        <title>Giant virus diversity and host interactions through global metagenomics.</title>
        <authorList>
            <person name="Schulz F."/>
            <person name="Roux S."/>
            <person name="Paez-Espino D."/>
            <person name="Jungbluth S."/>
            <person name="Walsh D.A."/>
            <person name="Denef V.J."/>
            <person name="McMahon K.D."/>
            <person name="Konstantinidis K.T."/>
            <person name="Eloe-Fadrosh E.A."/>
            <person name="Kyrpides N.C."/>
            <person name="Woyke T."/>
        </authorList>
    </citation>
    <scope>NUCLEOTIDE SEQUENCE</scope>
    <source>
        <strain evidence="1">GVMAG-M-3300009149-34</strain>
    </source>
</reference>
<sequence length="80" mass="9471">MKNLNRLTKVEIVNIFIKINRNSGVTIDNLSWREDGRLEWICSHNIGHTVFSPDRYFTHGCDGCCKQIYIPEDWKEKDEE</sequence>
<proteinExistence type="predicted"/>
<dbReference type="AlphaFoldDB" id="A0A6C0EPE4"/>
<dbReference type="PROSITE" id="PS00250">
    <property type="entry name" value="TGF_BETA_1"/>
    <property type="match status" value="1"/>
</dbReference>
<name>A0A6C0EPE4_9ZZZZ</name>
<dbReference type="GO" id="GO:0008083">
    <property type="term" value="F:growth factor activity"/>
    <property type="evidence" value="ECO:0007669"/>
    <property type="project" value="InterPro"/>
</dbReference>
<evidence type="ECO:0000313" key="1">
    <source>
        <dbReference type="EMBL" id="QHT30383.1"/>
    </source>
</evidence>
<dbReference type="InterPro" id="IPR017948">
    <property type="entry name" value="TGFb_CS"/>
</dbReference>
<organism evidence="1">
    <name type="scientific">viral metagenome</name>
    <dbReference type="NCBI Taxonomy" id="1070528"/>
    <lineage>
        <taxon>unclassified sequences</taxon>
        <taxon>metagenomes</taxon>
        <taxon>organismal metagenomes</taxon>
    </lineage>
</organism>
<protein>
    <submittedName>
        <fullName evidence="1">Uncharacterized protein</fullName>
    </submittedName>
</protein>
<dbReference type="EMBL" id="MN738897">
    <property type="protein sequence ID" value="QHT30383.1"/>
    <property type="molecule type" value="Genomic_DNA"/>
</dbReference>